<evidence type="ECO:0000313" key="7">
    <source>
        <dbReference type="Proteomes" id="UP001059576"/>
    </source>
</evidence>
<dbReference type="HAMAP" id="MF_00374">
    <property type="entry name" value="Ribosomal_uL29"/>
    <property type="match status" value="1"/>
</dbReference>
<evidence type="ECO:0000313" key="6">
    <source>
        <dbReference type="EMBL" id="UUD37092.1"/>
    </source>
</evidence>
<accession>A0ABY5J1F9</accession>
<dbReference type="InterPro" id="IPR050063">
    <property type="entry name" value="Ribosomal_protein_uL29"/>
</dbReference>
<evidence type="ECO:0000256" key="4">
    <source>
        <dbReference type="ARBA" id="ARBA00035204"/>
    </source>
</evidence>
<organism evidence="6 7">
    <name type="scientific">Mycoplasmopsis equigenitalium</name>
    <dbReference type="NCBI Taxonomy" id="114883"/>
    <lineage>
        <taxon>Bacteria</taxon>
        <taxon>Bacillati</taxon>
        <taxon>Mycoplasmatota</taxon>
        <taxon>Mycoplasmoidales</taxon>
        <taxon>Metamycoplasmataceae</taxon>
        <taxon>Mycoplasmopsis</taxon>
    </lineage>
</organism>
<dbReference type="Gene3D" id="1.10.287.310">
    <property type="match status" value="1"/>
</dbReference>
<sequence>MKYKVFSEKSKQELETLVEDLKAKLFTLRFKNKTGQADQTHHIQAIRRDIARALTALNALEKGDK</sequence>
<name>A0ABY5J1F9_9BACT</name>
<keyword evidence="7" id="KW-1185">Reference proteome</keyword>
<gene>
    <name evidence="5 6" type="primary">rpmC</name>
    <name evidence="6" type="ORF">NPA09_00745</name>
</gene>
<dbReference type="NCBIfam" id="TIGR00012">
    <property type="entry name" value="L29"/>
    <property type="match status" value="1"/>
</dbReference>
<dbReference type="Proteomes" id="UP001059576">
    <property type="component" value="Chromosome"/>
</dbReference>
<dbReference type="InterPro" id="IPR036049">
    <property type="entry name" value="Ribosomal_uL29_sf"/>
</dbReference>
<dbReference type="RefSeq" id="WP_129722301.1">
    <property type="nucleotide sequence ID" value="NZ_CP101808.1"/>
</dbReference>
<dbReference type="CDD" id="cd00427">
    <property type="entry name" value="Ribosomal_L29_HIP"/>
    <property type="match status" value="1"/>
</dbReference>
<dbReference type="EMBL" id="CP101808">
    <property type="protein sequence ID" value="UUD37092.1"/>
    <property type="molecule type" value="Genomic_DNA"/>
</dbReference>
<evidence type="ECO:0000256" key="1">
    <source>
        <dbReference type="ARBA" id="ARBA00009254"/>
    </source>
</evidence>
<dbReference type="PANTHER" id="PTHR10916:SF0">
    <property type="entry name" value="LARGE RIBOSOMAL SUBUNIT PROTEIN UL29C"/>
    <property type="match status" value="1"/>
</dbReference>
<keyword evidence="2 5" id="KW-0689">Ribosomal protein</keyword>
<proteinExistence type="inferred from homology"/>
<comment type="similarity">
    <text evidence="1 5">Belongs to the universal ribosomal protein uL29 family.</text>
</comment>
<keyword evidence="3 5" id="KW-0687">Ribonucleoprotein</keyword>
<dbReference type="SUPFAM" id="SSF46561">
    <property type="entry name" value="Ribosomal protein L29 (L29p)"/>
    <property type="match status" value="1"/>
</dbReference>
<evidence type="ECO:0000256" key="2">
    <source>
        <dbReference type="ARBA" id="ARBA00022980"/>
    </source>
</evidence>
<evidence type="ECO:0000256" key="5">
    <source>
        <dbReference type="HAMAP-Rule" id="MF_00374"/>
    </source>
</evidence>
<evidence type="ECO:0000256" key="3">
    <source>
        <dbReference type="ARBA" id="ARBA00023274"/>
    </source>
</evidence>
<reference evidence="6" key="1">
    <citation type="submission" date="2022-07" db="EMBL/GenBank/DDBJ databases">
        <title>Complete genome of Mycoplasma equigenitalium type strain T37.</title>
        <authorList>
            <person name="Spergser J."/>
        </authorList>
    </citation>
    <scope>NUCLEOTIDE SEQUENCE</scope>
    <source>
        <strain evidence="6">T37</strain>
    </source>
</reference>
<protein>
    <recommendedName>
        <fullName evidence="4 5">Large ribosomal subunit protein uL29</fullName>
    </recommendedName>
</protein>
<dbReference type="InterPro" id="IPR001854">
    <property type="entry name" value="Ribosomal_uL29"/>
</dbReference>
<dbReference type="GO" id="GO:0005840">
    <property type="term" value="C:ribosome"/>
    <property type="evidence" value="ECO:0007669"/>
    <property type="project" value="UniProtKB-KW"/>
</dbReference>
<dbReference type="PANTHER" id="PTHR10916">
    <property type="entry name" value="60S RIBOSOMAL PROTEIN L35/50S RIBOSOMAL PROTEIN L29"/>
    <property type="match status" value="1"/>
</dbReference>
<dbReference type="Pfam" id="PF00831">
    <property type="entry name" value="Ribosomal_L29"/>
    <property type="match status" value="1"/>
</dbReference>